<protein>
    <submittedName>
        <fullName evidence="2">Uncharacterized protein</fullName>
    </submittedName>
</protein>
<proteinExistence type="predicted"/>
<sequence>MTLWILATFAALLLHSRGVLAAVLATRADTSFGSCENPTIEYVQGQNGLPGFGYRPANLVNFPHGASPNIDAIAQFICSTLQNACMASSDVHSLCNKAGAEAKAKTANEAAVAFNQVIMQTPAVPSPSPSPSPLPSAQPNVTINFSHGTYHWFGDDNPKDWFDKYIKVNDGLPKVCDEEPQKLAKDYYITFECEGHDATSIPFMRKALNAAVDATIDNEDMKEEERIFMHYPDTEQVCSGGGPYPSCAYKKVVSTKVPQSVHIAVGAQIPGQGGFAQGYLRYSVSKSKGDNCKACSFFGSGMGAASALSGALSAQLGVLGGIVTIACLAAC</sequence>
<keyword evidence="3" id="KW-1185">Reference proteome</keyword>
<dbReference type="AlphaFoldDB" id="A0A6A5JYR4"/>
<accession>A0A6A5JYR4</accession>
<feature type="signal peptide" evidence="1">
    <location>
        <begin position="1"/>
        <end position="21"/>
    </location>
</feature>
<organism evidence="2 3">
    <name type="scientific">Decorospora gaudefroyi</name>
    <dbReference type="NCBI Taxonomy" id="184978"/>
    <lineage>
        <taxon>Eukaryota</taxon>
        <taxon>Fungi</taxon>
        <taxon>Dikarya</taxon>
        <taxon>Ascomycota</taxon>
        <taxon>Pezizomycotina</taxon>
        <taxon>Dothideomycetes</taxon>
        <taxon>Pleosporomycetidae</taxon>
        <taxon>Pleosporales</taxon>
        <taxon>Pleosporineae</taxon>
        <taxon>Pleosporaceae</taxon>
        <taxon>Decorospora</taxon>
    </lineage>
</organism>
<evidence type="ECO:0000313" key="2">
    <source>
        <dbReference type="EMBL" id="KAF1829509.1"/>
    </source>
</evidence>
<keyword evidence="1" id="KW-0732">Signal</keyword>
<dbReference type="EMBL" id="ML975440">
    <property type="protein sequence ID" value="KAF1829509.1"/>
    <property type="molecule type" value="Genomic_DNA"/>
</dbReference>
<dbReference type="OrthoDB" id="2153847at2759"/>
<name>A0A6A5JYR4_9PLEO</name>
<dbReference type="Proteomes" id="UP000800040">
    <property type="component" value="Unassembled WGS sequence"/>
</dbReference>
<feature type="chain" id="PRO_5025581495" evidence="1">
    <location>
        <begin position="22"/>
        <end position="331"/>
    </location>
</feature>
<gene>
    <name evidence="2" type="ORF">BDW02DRAFT_146705</name>
</gene>
<reference evidence="2" key="1">
    <citation type="submission" date="2020-01" db="EMBL/GenBank/DDBJ databases">
        <authorList>
            <consortium name="DOE Joint Genome Institute"/>
            <person name="Haridas S."/>
            <person name="Albert R."/>
            <person name="Binder M."/>
            <person name="Bloem J."/>
            <person name="Labutti K."/>
            <person name="Salamov A."/>
            <person name="Andreopoulos B."/>
            <person name="Baker S.E."/>
            <person name="Barry K."/>
            <person name="Bills G."/>
            <person name="Bluhm B.H."/>
            <person name="Cannon C."/>
            <person name="Castanera R."/>
            <person name="Culley D.E."/>
            <person name="Daum C."/>
            <person name="Ezra D."/>
            <person name="Gonzalez J.B."/>
            <person name="Henrissat B."/>
            <person name="Kuo A."/>
            <person name="Liang C."/>
            <person name="Lipzen A."/>
            <person name="Lutzoni F."/>
            <person name="Magnuson J."/>
            <person name="Mondo S."/>
            <person name="Nolan M."/>
            <person name="Ohm R."/>
            <person name="Pangilinan J."/>
            <person name="Park H.-J."/>
            <person name="Ramirez L."/>
            <person name="Alfaro M."/>
            <person name="Sun H."/>
            <person name="Tritt A."/>
            <person name="Yoshinaga Y."/>
            <person name="Zwiers L.-H."/>
            <person name="Turgeon B.G."/>
            <person name="Goodwin S.B."/>
            <person name="Spatafora J.W."/>
            <person name="Crous P.W."/>
            <person name="Grigoriev I.V."/>
        </authorList>
    </citation>
    <scope>NUCLEOTIDE SEQUENCE</scope>
    <source>
        <strain evidence="2">P77</strain>
    </source>
</reference>
<evidence type="ECO:0000256" key="1">
    <source>
        <dbReference type="SAM" id="SignalP"/>
    </source>
</evidence>
<evidence type="ECO:0000313" key="3">
    <source>
        <dbReference type="Proteomes" id="UP000800040"/>
    </source>
</evidence>